<dbReference type="PRINTS" id="PR00301">
    <property type="entry name" value="HEATSHOCK70"/>
</dbReference>
<evidence type="ECO:0000256" key="1">
    <source>
        <dbReference type="ARBA" id="ARBA00004319"/>
    </source>
</evidence>
<dbReference type="PROSITE" id="PS00297">
    <property type="entry name" value="HSP70_1"/>
    <property type="match status" value="3"/>
</dbReference>
<dbReference type="InterPro" id="IPR043129">
    <property type="entry name" value="ATPase_NBD"/>
</dbReference>
<evidence type="ECO:0000256" key="2">
    <source>
        <dbReference type="ARBA" id="ARBA00007381"/>
    </source>
</evidence>
<dbReference type="GO" id="GO:0009860">
    <property type="term" value="P:pollen tube growth"/>
    <property type="evidence" value="ECO:0007669"/>
    <property type="project" value="UniProtKB-ARBA"/>
</dbReference>
<dbReference type="FunFam" id="3.30.30.30:FF:000001">
    <property type="entry name" value="heat shock 70 kDa protein-like"/>
    <property type="match status" value="1"/>
</dbReference>
<evidence type="ECO:0000256" key="6">
    <source>
        <dbReference type="ARBA" id="ARBA00023016"/>
    </source>
</evidence>
<dbReference type="CDD" id="cd10233">
    <property type="entry name" value="ASKHA_NBD_HSP70_HSPA1"/>
    <property type="match status" value="1"/>
</dbReference>
<proteinExistence type="inferred from homology"/>
<dbReference type="PANTHER" id="PTHR19375">
    <property type="entry name" value="HEAT SHOCK PROTEIN 70KDA"/>
    <property type="match status" value="1"/>
</dbReference>
<dbReference type="GO" id="GO:0005788">
    <property type="term" value="C:endoplasmic reticulum lumen"/>
    <property type="evidence" value="ECO:0007669"/>
    <property type="project" value="UniProtKB-SubCell"/>
</dbReference>
<name>A0A6N2NCL4_SALVM</name>
<keyword evidence="6" id="KW-0346">Stress response</keyword>
<keyword evidence="4" id="KW-0256">Endoplasmic reticulum</keyword>
<dbReference type="GO" id="GO:0005524">
    <property type="term" value="F:ATP binding"/>
    <property type="evidence" value="ECO:0007669"/>
    <property type="project" value="UniProtKB-KW"/>
</dbReference>
<evidence type="ECO:0000256" key="4">
    <source>
        <dbReference type="ARBA" id="ARBA00022824"/>
    </source>
</evidence>
<dbReference type="FunFam" id="3.30.420.40:FF:000026">
    <property type="entry name" value="Heat shock protein 70"/>
    <property type="match status" value="1"/>
</dbReference>
<feature type="region of interest" description="Disordered" evidence="7">
    <location>
        <begin position="1065"/>
        <end position="1094"/>
    </location>
</feature>
<organism evidence="8">
    <name type="scientific">Salix viminalis</name>
    <name type="common">Common osier</name>
    <name type="synonym">Basket willow</name>
    <dbReference type="NCBI Taxonomy" id="40686"/>
    <lineage>
        <taxon>Eukaryota</taxon>
        <taxon>Viridiplantae</taxon>
        <taxon>Streptophyta</taxon>
        <taxon>Embryophyta</taxon>
        <taxon>Tracheophyta</taxon>
        <taxon>Spermatophyta</taxon>
        <taxon>Magnoliopsida</taxon>
        <taxon>eudicotyledons</taxon>
        <taxon>Gunneridae</taxon>
        <taxon>Pentapetalae</taxon>
        <taxon>rosids</taxon>
        <taxon>fabids</taxon>
        <taxon>Malpighiales</taxon>
        <taxon>Salicaceae</taxon>
        <taxon>Saliceae</taxon>
        <taxon>Salix</taxon>
    </lineage>
</organism>
<accession>A0A6N2NCL4</accession>
<dbReference type="FunFam" id="3.30.420.40:FF:000172">
    <property type="entry name" value="Heat shock 70 kDa protein"/>
    <property type="match status" value="2"/>
</dbReference>
<dbReference type="GO" id="GO:0009408">
    <property type="term" value="P:response to heat"/>
    <property type="evidence" value="ECO:0007669"/>
    <property type="project" value="UniProtKB-ARBA"/>
</dbReference>
<dbReference type="Gene3D" id="1.20.1270.10">
    <property type="match status" value="1"/>
</dbReference>
<dbReference type="FunFam" id="1.20.1270.10:FF:000028">
    <property type="entry name" value="Heat shock 70 kDa protein"/>
    <property type="match status" value="1"/>
</dbReference>
<dbReference type="FunFam" id="3.30.420.40:FF:000806">
    <property type="entry name" value="Uncharacterized protein"/>
    <property type="match status" value="1"/>
</dbReference>
<dbReference type="SUPFAM" id="SSF53067">
    <property type="entry name" value="Actin-like ATPase domain"/>
    <property type="match status" value="6"/>
</dbReference>
<sequence>MSGKGEGPAIGIDLGTTYSCVGVWQHDRVEIIANDQGNRTTPSYVAFTDSERLIDAKRLIGRRFSGASVQSDNKHWSFKSAALFYNRFRMAGKGEGPAIGIDLGTTYSCVGVWHNDRVEIIANDQGNRTTPSYVAFTDSERLIGDAAKNQVAMNAINTATKDAGVIAGLNVMRIINESTAAAIAYGLDKKATSVGEKNVLIFDLGGGTFDVSLLTIEEGIFEVKATAGDTHLGGEDFDNRMVNHFVQEFKRKNKKDISGNPRALRGLRTACERAKRTLSSTAQTTIEIDSLYERIDFYSTITRATFEDMNMNLFMRCMKRVEKCLSDAKMDKSTVHDAVLVGGSTRIPKHDRVEIIANDQGNRTTPSYVAFTDSERLTGDAAKNLVAMNPINTVFDAKRLIGRRFSDASVQSDIKHWPFKVIPGAGDKPMISVNYKAALFLDLLTMSGKGEGPAIGIDLGTTYSCVGVWQHDRVEIIANDQGNRTTPSYVAFTDSERLIGDAAKNQVAMNPINTVFDAKRLIGRRFSDSSVQSDIKHWSFKVVPGAGDKPMISVNYKGEEKQFAAEEISSMVLIKMREIAEAYLGITIKNAVVTVPAYFNDSQRQATKDAGVIAGLNVMRIINEPTAAAIAYGLDKKATSVGEKNVLIFDLGGGTFDVSLLTIEEGIFEVKATAGDTHLGGEDFDNRMVNHFVQEFKRKNKKDISGNPRALRRLRTACERAKRTLSSTAQTTIEIDSLYEGIDFYSTITRARFEEMNMDLFRKCMEPVEKCLRDAKMDKSSIHDVVLVGGSTRIPKVQQLLQDFFNGKELCKSINPDEAVAYGAAVQAAILSGEGNEKVQDLLLLDVTPLSLGLETAGGVMTVLIPRNTTIPTKKGQVFSTYSDNQPGVLIQVYEGERTRTRDNNLLGKFELSGIPPAPRGVPQITVCFDIDANGILNVSAEDKTTGQKNKITITNDKGRLSKDDIEKMVQEAEKFKSEDEEHKKKVEAKNALENYAYNMRNTVKDDKISSKLAADDKKKIEDAIDQAIHWLDSNQLAEADEFEDKMKELESICNPIIAKMYQGAGGGDMGGAMDDDTPPASGSGAGPKIEEVD</sequence>
<comment type="similarity">
    <text evidence="2">Belongs to the heat shock protein 70 family.</text>
</comment>
<evidence type="ECO:0000313" key="8">
    <source>
        <dbReference type="EMBL" id="VFU64780.1"/>
    </source>
</evidence>
<dbReference type="InterPro" id="IPR013126">
    <property type="entry name" value="Hsp_70_fam"/>
</dbReference>
<keyword evidence="5" id="KW-0067">ATP-binding</keyword>
<dbReference type="PROSITE" id="PS01036">
    <property type="entry name" value="HSP70_3"/>
    <property type="match status" value="1"/>
</dbReference>
<dbReference type="FunFam" id="3.30.30.30:FF:000005">
    <property type="entry name" value="Heat shock protein ssb1"/>
    <property type="match status" value="1"/>
</dbReference>
<dbReference type="PROSITE" id="PS00329">
    <property type="entry name" value="HSP70_2"/>
    <property type="match status" value="2"/>
</dbReference>
<dbReference type="SUPFAM" id="SSF100934">
    <property type="entry name" value="Heat shock protein 70kD (HSP70), C-terminal subdomain"/>
    <property type="match status" value="1"/>
</dbReference>
<dbReference type="Gene3D" id="3.30.420.40">
    <property type="match status" value="6"/>
</dbReference>
<dbReference type="NCBIfam" id="NF001413">
    <property type="entry name" value="PRK00290.1"/>
    <property type="match status" value="1"/>
</dbReference>
<reference evidence="8" key="1">
    <citation type="submission" date="2019-03" db="EMBL/GenBank/DDBJ databases">
        <authorList>
            <person name="Mank J."/>
            <person name="Almeida P."/>
        </authorList>
    </citation>
    <scope>NUCLEOTIDE SEQUENCE</scope>
    <source>
        <strain evidence="8">78183</strain>
    </source>
</reference>
<dbReference type="GO" id="GO:0009615">
    <property type="term" value="P:response to virus"/>
    <property type="evidence" value="ECO:0007669"/>
    <property type="project" value="UniProtKB-ARBA"/>
</dbReference>
<evidence type="ECO:0000256" key="7">
    <source>
        <dbReference type="SAM" id="MobiDB-lite"/>
    </source>
</evidence>
<dbReference type="EMBL" id="CAADRP010002262">
    <property type="protein sequence ID" value="VFU64780.1"/>
    <property type="molecule type" value="Genomic_DNA"/>
</dbReference>
<evidence type="ECO:0000256" key="3">
    <source>
        <dbReference type="ARBA" id="ARBA00022741"/>
    </source>
</evidence>
<dbReference type="GO" id="GO:0140662">
    <property type="term" value="F:ATP-dependent protein folding chaperone"/>
    <property type="evidence" value="ECO:0007669"/>
    <property type="project" value="InterPro"/>
</dbReference>
<dbReference type="Gene3D" id="3.90.640.10">
    <property type="entry name" value="Actin, Chain A, domain 4"/>
    <property type="match status" value="2"/>
</dbReference>
<dbReference type="FunFam" id="3.90.640.10:FF:000002">
    <property type="entry name" value="Heat shock 70 kDa"/>
    <property type="match status" value="2"/>
</dbReference>
<comment type="subcellular location">
    <subcellularLocation>
        <location evidence="1">Endoplasmic reticulum lumen</location>
    </subcellularLocation>
</comment>
<dbReference type="SUPFAM" id="SSF100920">
    <property type="entry name" value="Heat shock protein 70kD (HSP70), peptide-binding domain"/>
    <property type="match status" value="1"/>
</dbReference>
<dbReference type="InterPro" id="IPR018181">
    <property type="entry name" value="Heat_shock_70_CS"/>
</dbReference>
<evidence type="ECO:0000256" key="5">
    <source>
        <dbReference type="ARBA" id="ARBA00022840"/>
    </source>
</evidence>
<dbReference type="FunFam" id="3.30.420.40:FF:000028">
    <property type="entry name" value="heat shock 70 kDa protein-like"/>
    <property type="match status" value="3"/>
</dbReference>
<dbReference type="FunFam" id="2.60.34.10:FF:000002">
    <property type="entry name" value="Heat shock 70 kDa"/>
    <property type="match status" value="1"/>
</dbReference>
<gene>
    <name evidence="8" type="ORF">SVIM_LOCUS496177</name>
</gene>
<protein>
    <submittedName>
        <fullName evidence="8">Uncharacterized protein</fullName>
    </submittedName>
</protein>
<dbReference type="Gene3D" id="3.30.30.30">
    <property type="match status" value="3"/>
</dbReference>
<dbReference type="InterPro" id="IPR029048">
    <property type="entry name" value="HSP70_C_sf"/>
</dbReference>
<dbReference type="FunFam" id="3.30.30.30:FF:000019">
    <property type="entry name" value="Heat shock 70 kDa protein"/>
    <property type="match status" value="1"/>
</dbReference>
<keyword evidence="3" id="KW-0547">Nucleotide-binding</keyword>
<dbReference type="Gene3D" id="2.60.34.10">
    <property type="entry name" value="Substrate Binding Domain Of DNAk, Chain A, domain 1"/>
    <property type="match status" value="1"/>
</dbReference>
<dbReference type="InterPro" id="IPR029047">
    <property type="entry name" value="HSP70_peptide-bd_sf"/>
</dbReference>
<dbReference type="FunFam" id="3.30.420.40:FF:000465">
    <property type="entry name" value="Heat shock cognate 70 kDa protein 2"/>
    <property type="match status" value="1"/>
</dbReference>
<dbReference type="AlphaFoldDB" id="A0A6N2NCL4"/>
<dbReference type="Pfam" id="PF00012">
    <property type="entry name" value="HSP70"/>
    <property type="match status" value="4"/>
</dbReference>